<dbReference type="Gene3D" id="3.40.50.1000">
    <property type="entry name" value="HAD superfamily/HAD-like"/>
    <property type="match status" value="1"/>
</dbReference>
<sequence>MSTSTPQPPASAGHRRSLQAAIFDVDGVLVASPHERAWREALAGFADAAGFTTAFYQANVAGKRRMDGARAALEQLGVADADSRATEYAAAKQALIERLIEAGSFDAFPDAERLAVALKAAGMRLALASSSRNAAAMLRRLMLPDGRTLLSIFDADLSGREVPRGKPDPAIFLLAAEALGVAPDRCLVVEDAPAGILAARAGGMAALGIARLGDEALLQAAGADLVVTSLDQVDSAAIPTGVLRARPDTETPAPP</sequence>
<dbReference type="InterPro" id="IPR023198">
    <property type="entry name" value="PGP-like_dom2"/>
</dbReference>
<dbReference type="PANTHER" id="PTHR46193:SF18">
    <property type="entry name" value="HEXITOL PHOSPHATASE B"/>
    <property type="match status" value="1"/>
</dbReference>
<gene>
    <name evidence="6" type="ORF">CCS01_22875</name>
</gene>
<evidence type="ECO:0000313" key="7">
    <source>
        <dbReference type="Proteomes" id="UP000239724"/>
    </source>
</evidence>
<dbReference type="InterPro" id="IPR006439">
    <property type="entry name" value="HAD-SF_hydro_IA"/>
</dbReference>
<keyword evidence="3" id="KW-0479">Metal-binding</keyword>
<dbReference type="GO" id="GO:0046872">
    <property type="term" value="F:metal ion binding"/>
    <property type="evidence" value="ECO:0007669"/>
    <property type="project" value="UniProtKB-KW"/>
</dbReference>
<dbReference type="PANTHER" id="PTHR46193">
    <property type="entry name" value="6-PHOSPHOGLUCONATE PHOSPHATASE"/>
    <property type="match status" value="1"/>
</dbReference>
<proteinExistence type="inferred from homology"/>
<dbReference type="InterPro" id="IPR023214">
    <property type="entry name" value="HAD_sf"/>
</dbReference>
<comment type="cofactor">
    <cofactor evidence="1">
        <name>Mg(2+)</name>
        <dbReference type="ChEBI" id="CHEBI:18420"/>
    </cofactor>
</comment>
<evidence type="ECO:0000256" key="3">
    <source>
        <dbReference type="ARBA" id="ARBA00022723"/>
    </source>
</evidence>
<dbReference type="RefSeq" id="WP_104521131.1">
    <property type="nucleotide sequence ID" value="NZ_NHRY01000234.1"/>
</dbReference>
<dbReference type="Proteomes" id="UP000239724">
    <property type="component" value="Unassembled WGS sequence"/>
</dbReference>
<evidence type="ECO:0000256" key="4">
    <source>
        <dbReference type="ARBA" id="ARBA00022842"/>
    </source>
</evidence>
<organism evidence="6 7">
    <name type="scientific">Rhodopila globiformis</name>
    <name type="common">Rhodopseudomonas globiformis</name>
    <dbReference type="NCBI Taxonomy" id="1071"/>
    <lineage>
        <taxon>Bacteria</taxon>
        <taxon>Pseudomonadati</taxon>
        <taxon>Pseudomonadota</taxon>
        <taxon>Alphaproteobacteria</taxon>
        <taxon>Acetobacterales</taxon>
        <taxon>Acetobacteraceae</taxon>
        <taxon>Rhodopila</taxon>
    </lineage>
</organism>
<keyword evidence="7" id="KW-1185">Reference proteome</keyword>
<dbReference type="Gene3D" id="1.10.150.240">
    <property type="entry name" value="Putative phosphatase, domain 2"/>
    <property type="match status" value="1"/>
</dbReference>
<protein>
    <submittedName>
        <fullName evidence="6">HAD family hydrolase</fullName>
    </submittedName>
</protein>
<comment type="similarity">
    <text evidence="2">Belongs to the HAD-like hydrolase superfamily. CbbY/CbbZ/Gph/YieH family.</text>
</comment>
<keyword evidence="4" id="KW-0460">Magnesium</keyword>
<keyword evidence="6" id="KW-0378">Hydrolase</keyword>
<reference evidence="6 7" key="1">
    <citation type="journal article" date="2018" name="Arch. Microbiol.">
        <title>New insights into the metabolic potential of the phototrophic purple bacterium Rhodopila globiformis DSM 161(T) from its draft genome sequence and evidence for a vanadium-dependent nitrogenase.</title>
        <authorList>
            <person name="Imhoff J.F."/>
            <person name="Rahn T."/>
            <person name="Kunzel S."/>
            <person name="Neulinger S.C."/>
        </authorList>
    </citation>
    <scope>NUCLEOTIDE SEQUENCE [LARGE SCALE GENOMIC DNA]</scope>
    <source>
        <strain evidence="6 7">DSM 161</strain>
    </source>
</reference>
<dbReference type="SFLD" id="SFLDG01129">
    <property type="entry name" value="C1.5:_HAD__Beta-PGM__Phosphata"/>
    <property type="match status" value="1"/>
</dbReference>
<evidence type="ECO:0000313" key="6">
    <source>
        <dbReference type="EMBL" id="PPQ29078.1"/>
    </source>
</evidence>
<dbReference type="Pfam" id="PF00702">
    <property type="entry name" value="Hydrolase"/>
    <property type="match status" value="1"/>
</dbReference>
<dbReference type="OrthoDB" id="9800058at2"/>
<dbReference type="InterPro" id="IPR051600">
    <property type="entry name" value="Beta-PGM-like"/>
</dbReference>
<comment type="caution">
    <text evidence="6">The sequence shown here is derived from an EMBL/GenBank/DDBJ whole genome shotgun (WGS) entry which is preliminary data.</text>
</comment>
<dbReference type="SUPFAM" id="SSF56784">
    <property type="entry name" value="HAD-like"/>
    <property type="match status" value="1"/>
</dbReference>
<dbReference type="AlphaFoldDB" id="A0A2S6N386"/>
<dbReference type="InterPro" id="IPR036412">
    <property type="entry name" value="HAD-like_sf"/>
</dbReference>
<accession>A0A2S6N386</accession>
<dbReference type="SFLD" id="SFLDS00003">
    <property type="entry name" value="Haloacid_Dehalogenase"/>
    <property type="match status" value="1"/>
</dbReference>
<dbReference type="PRINTS" id="PR00413">
    <property type="entry name" value="HADHALOGNASE"/>
</dbReference>
<keyword evidence="5" id="KW-0119">Carbohydrate metabolism</keyword>
<dbReference type="EMBL" id="NHRY01000234">
    <property type="protein sequence ID" value="PPQ29078.1"/>
    <property type="molecule type" value="Genomic_DNA"/>
</dbReference>
<evidence type="ECO:0000256" key="5">
    <source>
        <dbReference type="ARBA" id="ARBA00023277"/>
    </source>
</evidence>
<evidence type="ECO:0000256" key="2">
    <source>
        <dbReference type="ARBA" id="ARBA00006171"/>
    </source>
</evidence>
<dbReference type="GO" id="GO:0016787">
    <property type="term" value="F:hydrolase activity"/>
    <property type="evidence" value="ECO:0007669"/>
    <property type="project" value="UniProtKB-KW"/>
</dbReference>
<evidence type="ECO:0000256" key="1">
    <source>
        <dbReference type="ARBA" id="ARBA00001946"/>
    </source>
</evidence>
<name>A0A2S6N386_RHOGL</name>
<dbReference type="NCBIfam" id="TIGR01509">
    <property type="entry name" value="HAD-SF-IA-v3"/>
    <property type="match status" value="1"/>
</dbReference>